<dbReference type="AlphaFoldDB" id="A0A2Z6PSD0"/>
<dbReference type="Proteomes" id="UP000242715">
    <property type="component" value="Unassembled WGS sequence"/>
</dbReference>
<evidence type="ECO:0000313" key="2">
    <source>
        <dbReference type="EMBL" id="GAU49487.1"/>
    </source>
</evidence>
<reference evidence="3" key="1">
    <citation type="journal article" date="2017" name="Front. Plant Sci.">
        <title>Climate Clever Clovers: New Paradigm to Reduce the Environmental Footprint of Ruminants by Breeding Low Methanogenic Forages Utilizing Haplotype Variation.</title>
        <authorList>
            <person name="Kaur P."/>
            <person name="Appels R."/>
            <person name="Bayer P.E."/>
            <person name="Keeble-Gagnere G."/>
            <person name="Wang J."/>
            <person name="Hirakawa H."/>
            <person name="Shirasawa K."/>
            <person name="Vercoe P."/>
            <person name="Stefanova K."/>
            <person name="Durmic Z."/>
            <person name="Nichols P."/>
            <person name="Revell C."/>
            <person name="Isobe S.N."/>
            <person name="Edwards D."/>
            <person name="Erskine W."/>
        </authorList>
    </citation>
    <scope>NUCLEOTIDE SEQUENCE [LARGE SCALE GENOMIC DNA]</scope>
    <source>
        <strain evidence="3">cv. Daliak</strain>
    </source>
</reference>
<dbReference type="PANTHER" id="PTHR36617:SF5">
    <property type="entry name" value="OS05G0421675 PROTEIN"/>
    <property type="match status" value="1"/>
</dbReference>
<evidence type="ECO:0000259" key="1">
    <source>
        <dbReference type="Pfam" id="PF13966"/>
    </source>
</evidence>
<feature type="domain" description="Reverse transcriptase zinc-binding" evidence="1">
    <location>
        <begin position="189"/>
        <end position="277"/>
    </location>
</feature>
<organism evidence="2 3">
    <name type="scientific">Trifolium subterraneum</name>
    <name type="common">Subterranean clover</name>
    <dbReference type="NCBI Taxonomy" id="3900"/>
    <lineage>
        <taxon>Eukaryota</taxon>
        <taxon>Viridiplantae</taxon>
        <taxon>Streptophyta</taxon>
        <taxon>Embryophyta</taxon>
        <taxon>Tracheophyta</taxon>
        <taxon>Spermatophyta</taxon>
        <taxon>Magnoliopsida</taxon>
        <taxon>eudicotyledons</taxon>
        <taxon>Gunneridae</taxon>
        <taxon>Pentapetalae</taxon>
        <taxon>rosids</taxon>
        <taxon>fabids</taxon>
        <taxon>Fabales</taxon>
        <taxon>Fabaceae</taxon>
        <taxon>Papilionoideae</taxon>
        <taxon>50 kb inversion clade</taxon>
        <taxon>NPAAA clade</taxon>
        <taxon>Hologalegina</taxon>
        <taxon>IRL clade</taxon>
        <taxon>Trifolieae</taxon>
        <taxon>Trifolium</taxon>
    </lineage>
</organism>
<protein>
    <recommendedName>
        <fullName evidence="1">Reverse transcriptase zinc-binding domain-containing protein</fullName>
    </recommendedName>
</protein>
<dbReference type="EMBL" id="DF974574">
    <property type="protein sequence ID" value="GAU49487.1"/>
    <property type="molecule type" value="Genomic_DNA"/>
</dbReference>
<accession>A0A2Z6PSD0</accession>
<proteinExistence type="predicted"/>
<sequence length="319" mass="36850">MGQNLSWKGGRGSGVRRVKEFNLALLGKWCWRLLQETNGLWFRVLASKYEIRDGHVDCGGSTTSNWWKVITSIRSGSEASEGRCFGENTVRRISDGERTLFCKDSWMDGILLKVHFSRLFYLYLDKYRSVADMCRLRWGFHGDGWLWRRRLFAWEEELWGECCAALTNVFLQVDTHDENEWLPDPDASYSVSGAYQILTHLTLIELYPHCEFVWNKLVPLKVSTFARRFMHNGLPTKYNLFERGCLRTDFILCSVGCTAVEDVHHLFLNCLDFGVVWHNVISWLGVPCVLPDNVLALASQFSGRMFFANLLGVVFKKYG</sequence>
<evidence type="ECO:0000313" key="3">
    <source>
        <dbReference type="Proteomes" id="UP000242715"/>
    </source>
</evidence>
<dbReference type="Pfam" id="PF13966">
    <property type="entry name" value="zf-RVT"/>
    <property type="match status" value="1"/>
</dbReference>
<dbReference type="PANTHER" id="PTHR36617">
    <property type="entry name" value="PROTEIN, PUTATIVE-RELATED"/>
    <property type="match status" value="1"/>
</dbReference>
<name>A0A2Z6PSD0_TRISU</name>
<gene>
    <name evidence="2" type="ORF">TSUD_88540</name>
</gene>
<dbReference type="OrthoDB" id="689430at2759"/>
<dbReference type="InterPro" id="IPR026960">
    <property type="entry name" value="RVT-Znf"/>
</dbReference>
<keyword evidence="3" id="KW-1185">Reference proteome</keyword>